<keyword evidence="4" id="KW-1185">Reference proteome</keyword>
<feature type="domain" description="DUF1648" evidence="2">
    <location>
        <begin position="146"/>
        <end position="193"/>
    </location>
</feature>
<protein>
    <submittedName>
        <fullName evidence="3">Membrane protein</fullName>
    </submittedName>
</protein>
<feature type="transmembrane region" description="Helical" evidence="1">
    <location>
        <begin position="82"/>
        <end position="101"/>
    </location>
</feature>
<dbReference type="PANTHER" id="PTHR37810:SF5">
    <property type="entry name" value="IMMUNITY PROTEIN SDPI"/>
    <property type="match status" value="1"/>
</dbReference>
<accession>A0ABS4NMD3</accession>
<dbReference type="PRINTS" id="PR01435">
    <property type="entry name" value="NPOXDRDTASE5"/>
</dbReference>
<gene>
    <name evidence="3" type="ORF">J2Z70_000714</name>
</gene>
<comment type="caution">
    <text evidence="3">The sequence shown here is derived from an EMBL/GenBank/DDBJ whole genome shotgun (WGS) entry which is preliminary data.</text>
</comment>
<feature type="transmembrane region" description="Helical" evidence="1">
    <location>
        <begin position="57"/>
        <end position="76"/>
    </location>
</feature>
<keyword evidence="1" id="KW-0472">Membrane</keyword>
<keyword evidence="1" id="KW-1133">Transmembrane helix</keyword>
<sequence length="284" mass="32687">MTILPVIIFILVFVPSIVLIVSMPYLTKETISFGVTVSAVQFHSEPLRQMRKSYARISAILHTILFIVGILCLIYSDEHSRQISWVIITYALAMLVISLVINIRYHLKMKSVLPMLPAALESSVMEPGLRKGNVGLPSHWFLIHAVIIVVSIVTVLRNYDLIPDQLPVHFNGSWTVDRYVDKSYSIVFIPTIMQVLGILLFIYEYWRMRRGKQQVREDLTYRRAWSNFMITASFLFVILLSVVQLNMTSLLNINFVIPVVLSIIAFIILYAYTLTYWAGQRESR</sequence>
<dbReference type="Proteomes" id="UP000773462">
    <property type="component" value="Unassembled WGS sequence"/>
</dbReference>
<evidence type="ECO:0000313" key="3">
    <source>
        <dbReference type="EMBL" id="MBP2110574.1"/>
    </source>
</evidence>
<feature type="transmembrane region" description="Helical" evidence="1">
    <location>
        <begin position="183"/>
        <end position="203"/>
    </location>
</feature>
<evidence type="ECO:0000259" key="2">
    <source>
        <dbReference type="Pfam" id="PF07853"/>
    </source>
</evidence>
<evidence type="ECO:0000313" key="4">
    <source>
        <dbReference type="Proteomes" id="UP000773462"/>
    </source>
</evidence>
<dbReference type="Pfam" id="PF07853">
    <property type="entry name" value="DUF1648"/>
    <property type="match status" value="1"/>
</dbReference>
<feature type="transmembrane region" description="Helical" evidence="1">
    <location>
        <begin position="6"/>
        <end position="26"/>
    </location>
</feature>
<organism evidence="3 4">
    <name type="scientific">Paenibacillus silagei</name>
    <dbReference type="NCBI Taxonomy" id="1670801"/>
    <lineage>
        <taxon>Bacteria</taxon>
        <taxon>Bacillati</taxon>
        <taxon>Bacillota</taxon>
        <taxon>Bacilli</taxon>
        <taxon>Bacillales</taxon>
        <taxon>Paenibacillaceae</taxon>
        <taxon>Paenibacillus</taxon>
    </lineage>
</organism>
<feature type="transmembrane region" description="Helical" evidence="1">
    <location>
        <begin position="224"/>
        <end position="243"/>
    </location>
</feature>
<proteinExistence type="predicted"/>
<reference evidence="3 4" key="1">
    <citation type="submission" date="2021-03" db="EMBL/GenBank/DDBJ databases">
        <title>Genomic Encyclopedia of Type Strains, Phase IV (KMG-IV): sequencing the most valuable type-strain genomes for metagenomic binning, comparative biology and taxonomic classification.</title>
        <authorList>
            <person name="Goeker M."/>
        </authorList>
    </citation>
    <scope>NUCLEOTIDE SEQUENCE [LARGE SCALE GENOMIC DNA]</scope>
    <source>
        <strain evidence="3 4">DSM 101953</strain>
    </source>
</reference>
<dbReference type="InterPro" id="IPR012867">
    <property type="entry name" value="DUF1648"/>
</dbReference>
<dbReference type="EMBL" id="JAGGLV010000002">
    <property type="protein sequence ID" value="MBP2110574.1"/>
    <property type="molecule type" value="Genomic_DNA"/>
</dbReference>
<dbReference type="PANTHER" id="PTHR37810">
    <property type="entry name" value="IMMUNITY PROTEIN SDPI"/>
    <property type="match status" value="1"/>
</dbReference>
<name>A0ABS4NMD3_9BACL</name>
<feature type="transmembrane region" description="Helical" evidence="1">
    <location>
        <begin position="255"/>
        <end position="278"/>
    </location>
</feature>
<evidence type="ECO:0000256" key="1">
    <source>
        <dbReference type="SAM" id="Phobius"/>
    </source>
</evidence>
<feature type="transmembrane region" description="Helical" evidence="1">
    <location>
        <begin position="140"/>
        <end position="159"/>
    </location>
</feature>
<keyword evidence="1" id="KW-0812">Transmembrane</keyword>